<feature type="chain" id="PRO_5004172457" evidence="1">
    <location>
        <begin position="33"/>
        <end position="911"/>
    </location>
</feature>
<evidence type="ECO:0000256" key="1">
    <source>
        <dbReference type="SAM" id="SignalP"/>
    </source>
</evidence>
<dbReference type="EMBL" id="AATP01000011">
    <property type="protein sequence ID" value="EAU39900.1"/>
    <property type="molecule type" value="Genomic_DNA"/>
</dbReference>
<name>Q0FY42_9HYPH</name>
<dbReference type="RefSeq" id="WP_007068620.1">
    <property type="nucleotide sequence ID" value="NZ_DS022272.1"/>
</dbReference>
<dbReference type="HOGENOM" id="CLU_319061_0_0_5"/>
<dbReference type="STRING" id="217511.GCA_001463845_01802"/>
<comment type="caution">
    <text evidence="2">The sequence shown here is derived from an EMBL/GenBank/DDBJ whole genome shotgun (WGS) entry which is preliminary data.</text>
</comment>
<proteinExistence type="predicted"/>
<keyword evidence="3" id="KW-1185">Reference proteome</keyword>
<evidence type="ECO:0000313" key="3">
    <source>
        <dbReference type="Proteomes" id="UP000004310"/>
    </source>
</evidence>
<dbReference type="AlphaFoldDB" id="Q0FY42"/>
<accession>Q0FY42</accession>
<protein>
    <submittedName>
        <fullName evidence="2">Uncharacterized protein</fullName>
    </submittedName>
</protein>
<feature type="signal peptide" evidence="1">
    <location>
        <begin position="1"/>
        <end position="32"/>
    </location>
</feature>
<sequence length="911" mass="97572">MGLKSGSLGFDSTLGAAALICIAMILAGPALADETVPLDQNPAEQDLNLGGGTPIDLGEASVMPGTWLGLGPPFSDCAGVFTLAMRADLADPGVIVAEAGGALLPLVLKGRHDPTTGRLDLEPTGWRGQPGRDPFRLELTYLADRDMLVIDQIGVTRSCETLIAGRLDALPIPINTDGLLFRASEGQGRVARAQTLQALTDQDCLSYLDLFDATGGNLFADPEGMVQVLGVDLLRWEDKHALRYTNLVQACSRQFDALLRGTTDVGLARRLDRNRGVRGVVAPLNRPPSQRGSDGRYAAVLARIHEPLLRELLMARRLVVEGVLSSHGVAPPTDDLNPDGLLFTGFYIPGGHHLGAGFVPLRLAAEDCTRFYSWQADYETYRIGNYQIHGGLLDRDGLVRVFGKPVEAWTKADGNIVEQMRKESCPALVRTSGAAALREAHDRAEAANTFYGWQALETPPSTGIGAAIWPEVERLMRDVAANSANTEARVAAIEAAPATLDLIARIDEQLATITPPRGAVAPYLTDEERTDLGERLLAERRRTGEALADETLERIANFPPDVEGVRQGQVEADRMMAVFGTYGLDEARNRLSAGWAAAARDRVLALWPGYVAAARATLDDLAGNGLSEWRILADQSDTILYLSQYVDLRLSETDGGALDELRARRAETANAMLAGSSEALIGWARDLPPSRGANAALDAFEEAVAASGGDLATQLELRDAIAATRAAYNPLGFARPDIADALISRRWAEVSMYDLEDIAYLTTALRRYREECPNALDRTLGAGSAAAVGAFVMRLGNSAVRAAVSEGPRNQEEGMRMVMLFFHNVANQPGCRLDAYGNVVGCVSEEEFFAGQEFILTSGVGASDANRLLAQGCEGEPARAFLTGLAEYVARSGGGSGGLLQVLGFEEALRP</sequence>
<gene>
    <name evidence="2" type="ORF">FP2506_17529</name>
</gene>
<dbReference type="Proteomes" id="UP000004310">
    <property type="component" value="Unassembled WGS sequence"/>
</dbReference>
<reference evidence="2 3" key="1">
    <citation type="journal article" date="2010" name="J. Bacteriol.">
        <title>Genome sequence of Fulvimarina pelagi HTCC2506T, a Mn(II)-oxidizing alphaproteobacterium possessing an aerobic anoxygenic photosynthetic gene cluster and Xanthorhodopsin.</title>
        <authorList>
            <person name="Kang I."/>
            <person name="Oh H.M."/>
            <person name="Lim S.I."/>
            <person name="Ferriera S."/>
            <person name="Giovannoni S.J."/>
            <person name="Cho J.C."/>
        </authorList>
    </citation>
    <scope>NUCLEOTIDE SEQUENCE [LARGE SCALE GENOMIC DNA]</scope>
    <source>
        <strain evidence="2 3">HTCC2506</strain>
    </source>
</reference>
<evidence type="ECO:0000313" key="2">
    <source>
        <dbReference type="EMBL" id="EAU39900.1"/>
    </source>
</evidence>
<keyword evidence="1" id="KW-0732">Signal</keyword>
<organism evidence="2 3">
    <name type="scientific">Fulvimarina pelagi HTCC2506</name>
    <dbReference type="NCBI Taxonomy" id="314231"/>
    <lineage>
        <taxon>Bacteria</taxon>
        <taxon>Pseudomonadati</taxon>
        <taxon>Pseudomonadota</taxon>
        <taxon>Alphaproteobacteria</taxon>
        <taxon>Hyphomicrobiales</taxon>
        <taxon>Aurantimonadaceae</taxon>
        <taxon>Fulvimarina</taxon>
    </lineage>
</organism>